<evidence type="ECO:0000313" key="1">
    <source>
        <dbReference type="EMBL" id="KKK47158.1"/>
    </source>
</evidence>
<dbReference type="EMBL" id="LAZR01069721">
    <property type="protein sequence ID" value="KKK47158.1"/>
    <property type="molecule type" value="Genomic_DNA"/>
</dbReference>
<sequence length="125" mass="14987">DELESIIPLQEGGIVSKLMVDLLSRIHAPEEPIIPLPHNEGMEQRKCFNCQKEIEYWEYILRNYEEMSEEVLENIWKSPYVQLYCCSCFRKKNKEPNSFDKLVKKRERLLNKAYRINEKFGFLVD</sequence>
<reference evidence="1" key="1">
    <citation type="journal article" date="2015" name="Nature">
        <title>Complex archaea that bridge the gap between prokaryotes and eukaryotes.</title>
        <authorList>
            <person name="Spang A."/>
            <person name="Saw J.H."/>
            <person name="Jorgensen S.L."/>
            <person name="Zaremba-Niedzwiedzka K."/>
            <person name="Martijn J."/>
            <person name="Lind A.E."/>
            <person name="van Eijk R."/>
            <person name="Schleper C."/>
            <person name="Guy L."/>
            <person name="Ettema T.J."/>
        </authorList>
    </citation>
    <scope>NUCLEOTIDE SEQUENCE</scope>
</reference>
<accession>A0A0F8VS28</accession>
<comment type="caution">
    <text evidence="1">The sequence shown here is derived from an EMBL/GenBank/DDBJ whole genome shotgun (WGS) entry which is preliminary data.</text>
</comment>
<dbReference type="AlphaFoldDB" id="A0A0F8VS28"/>
<protein>
    <submittedName>
        <fullName evidence="1">Uncharacterized protein</fullName>
    </submittedName>
</protein>
<name>A0A0F8VS28_9ZZZZ</name>
<gene>
    <name evidence="1" type="ORF">LCGC14_3158040</name>
</gene>
<feature type="non-terminal residue" evidence="1">
    <location>
        <position position="1"/>
    </location>
</feature>
<organism evidence="1">
    <name type="scientific">marine sediment metagenome</name>
    <dbReference type="NCBI Taxonomy" id="412755"/>
    <lineage>
        <taxon>unclassified sequences</taxon>
        <taxon>metagenomes</taxon>
        <taxon>ecological metagenomes</taxon>
    </lineage>
</organism>
<proteinExistence type="predicted"/>